<gene>
    <name evidence="1" type="ORF">GCM10023336_36700</name>
</gene>
<sequence>MVGAYRNSAGRLILKSDGTFTTVGWPTDLEGATVDPRSRTGSGTWELTVANDADWPVSFSFHKISGYWDSDVRGRYYGDGLMVSGSRESPRLYAFVGDPDNCDLVTFTRDS</sequence>
<evidence type="ECO:0000313" key="2">
    <source>
        <dbReference type="Proteomes" id="UP001500124"/>
    </source>
</evidence>
<accession>A0ABP9KPE6</accession>
<proteinExistence type="predicted"/>
<organism evidence="1 2">
    <name type="scientific">Streptomyces similanensis</name>
    <dbReference type="NCBI Taxonomy" id="1274988"/>
    <lineage>
        <taxon>Bacteria</taxon>
        <taxon>Bacillati</taxon>
        <taxon>Actinomycetota</taxon>
        <taxon>Actinomycetes</taxon>
        <taxon>Kitasatosporales</taxon>
        <taxon>Streptomycetaceae</taxon>
        <taxon>Streptomyces</taxon>
    </lineage>
</organism>
<reference evidence="2" key="1">
    <citation type="journal article" date="2019" name="Int. J. Syst. Evol. Microbiol.">
        <title>The Global Catalogue of Microorganisms (GCM) 10K type strain sequencing project: providing services to taxonomists for standard genome sequencing and annotation.</title>
        <authorList>
            <consortium name="The Broad Institute Genomics Platform"/>
            <consortium name="The Broad Institute Genome Sequencing Center for Infectious Disease"/>
            <person name="Wu L."/>
            <person name="Ma J."/>
        </authorList>
    </citation>
    <scope>NUCLEOTIDE SEQUENCE [LARGE SCALE GENOMIC DNA]</scope>
    <source>
        <strain evidence="2">JCM 18410</strain>
    </source>
</reference>
<keyword evidence="2" id="KW-1185">Reference proteome</keyword>
<evidence type="ECO:0000313" key="1">
    <source>
        <dbReference type="EMBL" id="GAA5060181.1"/>
    </source>
</evidence>
<dbReference type="RefSeq" id="WP_345669306.1">
    <property type="nucleotide sequence ID" value="NZ_BAABKC010000049.1"/>
</dbReference>
<comment type="caution">
    <text evidence="1">The sequence shown here is derived from an EMBL/GenBank/DDBJ whole genome shotgun (WGS) entry which is preliminary data.</text>
</comment>
<name>A0ABP9KPE6_9ACTN</name>
<dbReference type="EMBL" id="BAABKC010000049">
    <property type="protein sequence ID" value="GAA5060181.1"/>
    <property type="molecule type" value="Genomic_DNA"/>
</dbReference>
<dbReference type="Proteomes" id="UP001500124">
    <property type="component" value="Unassembled WGS sequence"/>
</dbReference>
<protein>
    <submittedName>
        <fullName evidence="1">Uncharacterized protein</fullName>
    </submittedName>
</protein>